<evidence type="ECO:0000313" key="4">
    <source>
        <dbReference type="Proteomes" id="UP000612585"/>
    </source>
</evidence>
<protein>
    <submittedName>
        <fullName evidence="3">Uncharacterized protein</fullName>
    </submittedName>
</protein>
<feature type="transmembrane region" description="Helical" evidence="2">
    <location>
        <begin position="40"/>
        <end position="63"/>
    </location>
</feature>
<name>A0A8J3Z075_9ACTN</name>
<keyword evidence="2" id="KW-0472">Membrane</keyword>
<organism evidence="3 4">
    <name type="scientific">Virgisporangium aurantiacum</name>
    <dbReference type="NCBI Taxonomy" id="175570"/>
    <lineage>
        <taxon>Bacteria</taxon>
        <taxon>Bacillati</taxon>
        <taxon>Actinomycetota</taxon>
        <taxon>Actinomycetes</taxon>
        <taxon>Micromonosporales</taxon>
        <taxon>Micromonosporaceae</taxon>
        <taxon>Virgisporangium</taxon>
    </lineage>
</organism>
<gene>
    <name evidence="3" type="ORF">Vau01_013730</name>
</gene>
<sequence length="186" mass="21382">MEPDPQRERDTPGDRPDWSPYDEAAAQEDAEWRRNRRRRWWAILGVSSLMLCLVGSAVGYILYDRATRIDRSTPAIVVEQYIYTIFEDRNLDGAEVFECRDSSSRESMQALLADIEERETRYNIVIKVSTANYASSVVGDNAEVSVSLRVDVPEEDGRPSRSTQQWQFQLRDEDGWRVCGAAKQEP</sequence>
<evidence type="ECO:0000256" key="2">
    <source>
        <dbReference type="SAM" id="Phobius"/>
    </source>
</evidence>
<accession>A0A8J3Z075</accession>
<comment type="caution">
    <text evidence="3">The sequence shown here is derived from an EMBL/GenBank/DDBJ whole genome shotgun (WGS) entry which is preliminary data.</text>
</comment>
<dbReference type="AlphaFoldDB" id="A0A8J3Z075"/>
<proteinExistence type="predicted"/>
<feature type="region of interest" description="Disordered" evidence="1">
    <location>
        <begin position="1"/>
        <end position="24"/>
    </location>
</feature>
<dbReference type="Proteomes" id="UP000612585">
    <property type="component" value="Unassembled WGS sequence"/>
</dbReference>
<evidence type="ECO:0000256" key="1">
    <source>
        <dbReference type="SAM" id="MobiDB-lite"/>
    </source>
</evidence>
<keyword evidence="4" id="KW-1185">Reference proteome</keyword>
<feature type="compositionally biased region" description="Basic and acidic residues" evidence="1">
    <location>
        <begin position="1"/>
        <end position="17"/>
    </location>
</feature>
<keyword evidence="2" id="KW-1133">Transmembrane helix</keyword>
<reference evidence="3" key="1">
    <citation type="submission" date="2021-01" db="EMBL/GenBank/DDBJ databases">
        <title>Whole genome shotgun sequence of Virgisporangium aurantiacum NBRC 16421.</title>
        <authorList>
            <person name="Komaki H."/>
            <person name="Tamura T."/>
        </authorList>
    </citation>
    <scope>NUCLEOTIDE SEQUENCE</scope>
    <source>
        <strain evidence="3">NBRC 16421</strain>
    </source>
</reference>
<dbReference type="RefSeq" id="WP_203988369.1">
    <property type="nucleotide sequence ID" value="NZ_BOPG01000009.1"/>
</dbReference>
<evidence type="ECO:0000313" key="3">
    <source>
        <dbReference type="EMBL" id="GIJ53857.1"/>
    </source>
</evidence>
<dbReference type="EMBL" id="BOPG01000009">
    <property type="protein sequence ID" value="GIJ53857.1"/>
    <property type="molecule type" value="Genomic_DNA"/>
</dbReference>
<keyword evidence="2" id="KW-0812">Transmembrane</keyword>